<protein>
    <recommendedName>
        <fullName evidence="1">HU domain-containing protein</fullName>
    </recommendedName>
</protein>
<accession>K5Z8S6</accession>
<dbReference type="EMBL" id="AGZP01000027">
    <property type="protein sequence ID" value="EKN07545.1"/>
    <property type="molecule type" value="Genomic_DNA"/>
</dbReference>
<dbReference type="PATRIC" id="fig|999419.3.peg.2727"/>
<dbReference type="HOGENOM" id="CLU_2509674_0_0_10"/>
<dbReference type="Pfam" id="PF18291">
    <property type="entry name" value="HU-HIG"/>
    <property type="match status" value="1"/>
</dbReference>
<evidence type="ECO:0000313" key="3">
    <source>
        <dbReference type="Proteomes" id="UP000001218"/>
    </source>
</evidence>
<feature type="domain" description="HU" evidence="1">
    <location>
        <begin position="2"/>
        <end position="55"/>
    </location>
</feature>
<organism evidence="2 3">
    <name type="scientific">Parabacteroides johnsonii CL02T12C29</name>
    <dbReference type="NCBI Taxonomy" id="999419"/>
    <lineage>
        <taxon>Bacteria</taxon>
        <taxon>Pseudomonadati</taxon>
        <taxon>Bacteroidota</taxon>
        <taxon>Bacteroidia</taxon>
        <taxon>Bacteroidales</taxon>
        <taxon>Tannerellaceae</taxon>
        <taxon>Parabacteroides</taxon>
    </lineage>
</organism>
<gene>
    <name evidence="2" type="ORF">HMPREF1077_02657</name>
</gene>
<name>K5Z8S6_9BACT</name>
<reference evidence="2 3" key="1">
    <citation type="submission" date="2012-02" db="EMBL/GenBank/DDBJ databases">
        <title>The Genome Sequence of Parabacteroides johnsonii CL02T12C29.</title>
        <authorList>
            <consortium name="The Broad Institute Genome Sequencing Platform"/>
            <person name="Earl A."/>
            <person name="Ward D."/>
            <person name="Feldgarden M."/>
            <person name="Gevers D."/>
            <person name="Zitomersky N.L."/>
            <person name="Coyne M.J."/>
            <person name="Comstock L.E."/>
            <person name="Young S.K."/>
            <person name="Zeng Q."/>
            <person name="Gargeya S."/>
            <person name="Fitzgerald M."/>
            <person name="Haas B."/>
            <person name="Abouelleil A."/>
            <person name="Alvarado L."/>
            <person name="Arachchi H.M."/>
            <person name="Berlin A."/>
            <person name="Chapman S.B."/>
            <person name="Gearin G."/>
            <person name="Goldberg J."/>
            <person name="Griggs A."/>
            <person name="Gujja S."/>
            <person name="Hansen M."/>
            <person name="Heiman D."/>
            <person name="Howarth C."/>
            <person name="Larimer J."/>
            <person name="Lui A."/>
            <person name="MacDonald P.J.P."/>
            <person name="McCowen C."/>
            <person name="Montmayeur A."/>
            <person name="Murphy C."/>
            <person name="Neiman D."/>
            <person name="Pearson M."/>
            <person name="Priest M."/>
            <person name="Roberts A."/>
            <person name="Saif S."/>
            <person name="Shea T."/>
            <person name="Sisk P."/>
            <person name="Stolte C."/>
            <person name="Sykes S."/>
            <person name="Wortman J."/>
            <person name="Nusbaum C."/>
            <person name="Birren B."/>
        </authorList>
    </citation>
    <scope>NUCLEOTIDE SEQUENCE [LARGE SCALE GENOMIC DNA]</scope>
    <source>
        <strain evidence="2 3">CL02T12C29</strain>
    </source>
</reference>
<comment type="caution">
    <text evidence="2">The sequence shown here is derived from an EMBL/GenBank/DDBJ whole genome shotgun (WGS) entry which is preliminary data.</text>
</comment>
<dbReference type="InterPro" id="IPR041607">
    <property type="entry name" value="HU-HIG"/>
</dbReference>
<sequence length="85" mass="9672">MNPQKKEEPKKAYACAQSSKTMNINQFAEHIATHGCVYSRADIAAILTMVVDWMRAVFPLTPVLRNRKPDWKNCCGNSTKFFPKP</sequence>
<evidence type="ECO:0000259" key="1">
    <source>
        <dbReference type="Pfam" id="PF18291"/>
    </source>
</evidence>
<evidence type="ECO:0000313" key="2">
    <source>
        <dbReference type="EMBL" id="EKN07545.1"/>
    </source>
</evidence>
<dbReference type="Proteomes" id="UP000001218">
    <property type="component" value="Unassembled WGS sequence"/>
</dbReference>
<proteinExistence type="predicted"/>
<dbReference type="AlphaFoldDB" id="K5Z8S6"/>